<dbReference type="STRING" id="174720.A0A0N5B789"/>
<evidence type="ECO:0000313" key="3">
    <source>
        <dbReference type="WBParaSite" id="SPAL_0000191700.1"/>
    </source>
</evidence>
<keyword evidence="1" id="KW-1133">Transmembrane helix</keyword>
<sequence>MVLFLPTKNTYDSYYRCDFFPLEHWQLEKKPSLGIGLLYIIPGSIFIILYIPILFVMMNKEFMKLSCYKIMIYLVCVDLMTLLHNSLLTGTFSILGSLFCEHRLLMFITGQTALFGWFAGCITVVVLALNRCLDVMMPTVAEKLFGGRRVYFWLVATTTYAACCSLLTPKASFTSKLYAWFFDPYFGIDVKNKIEKVDYSNWVHSINNISEMVCLGVLYTTLCLVMSVKYNLTKKVKISILQKNLFVQAGLICLANFIASTIYVYMQFYVVGVEIVILGQVMWIFSHGSGSVIYLIFNRNIRERLLEKYFFPFFKKSTNRRVVTISIMNKCTVMKN</sequence>
<protein>
    <submittedName>
        <fullName evidence="3">Serpentine Receptor, class T</fullName>
    </submittedName>
</protein>
<proteinExistence type="predicted"/>
<feature type="transmembrane region" description="Helical" evidence="1">
    <location>
        <begin position="150"/>
        <end position="168"/>
    </location>
</feature>
<accession>A0A0N5B789</accession>
<dbReference type="Gene3D" id="1.20.1070.10">
    <property type="entry name" value="Rhodopsin 7-helix transmembrane proteins"/>
    <property type="match status" value="1"/>
</dbReference>
<dbReference type="WBParaSite" id="SPAL_0000191700.1">
    <property type="protein sequence ID" value="SPAL_0000191700.1"/>
    <property type="gene ID" value="SPAL_0000191700"/>
</dbReference>
<dbReference type="InterPro" id="IPR019425">
    <property type="entry name" value="7TM_GPCR_serpentine_rcpt_Srt"/>
</dbReference>
<dbReference type="AlphaFoldDB" id="A0A0N5B789"/>
<evidence type="ECO:0000256" key="1">
    <source>
        <dbReference type="SAM" id="Phobius"/>
    </source>
</evidence>
<name>A0A0N5B789_STREA</name>
<feature type="transmembrane region" description="Helical" evidence="1">
    <location>
        <begin position="70"/>
        <end position="98"/>
    </location>
</feature>
<feature type="transmembrane region" description="Helical" evidence="1">
    <location>
        <begin position="277"/>
        <end position="297"/>
    </location>
</feature>
<organism evidence="2 3">
    <name type="scientific">Strongyloides papillosus</name>
    <name type="common">Intestinal threadworm</name>
    <dbReference type="NCBI Taxonomy" id="174720"/>
    <lineage>
        <taxon>Eukaryota</taxon>
        <taxon>Metazoa</taxon>
        <taxon>Ecdysozoa</taxon>
        <taxon>Nematoda</taxon>
        <taxon>Chromadorea</taxon>
        <taxon>Rhabditida</taxon>
        <taxon>Tylenchina</taxon>
        <taxon>Panagrolaimomorpha</taxon>
        <taxon>Strongyloidoidea</taxon>
        <taxon>Strongyloididae</taxon>
        <taxon>Strongyloides</taxon>
    </lineage>
</organism>
<dbReference type="SUPFAM" id="SSF81321">
    <property type="entry name" value="Family A G protein-coupled receptor-like"/>
    <property type="match status" value="1"/>
</dbReference>
<keyword evidence="2" id="KW-1185">Reference proteome</keyword>
<keyword evidence="1" id="KW-0812">Transmembrane</keyword>
<keyword evidence="1" id="KW-0472">Membrane</keyword>
<dbReference type="PANTHER" id="PTHR23021">
    <property type="entry name" value="SERPENTINE RECEPTOR, CLASS T"/>
    <property type="match status" value="1"/>
</dbReference>
<evidence type="ECO:0000313" key="2">
    <source>
        <dbReference type="Proteomes" id="UP000046392"/>
    </source>
</evidence>
<dbReference type="PANTHER" id="PTHR23021:SF11">
    <property type="entry name" value="SERPENTINE RECEPTOR, CLASS T"/>
    <property type="match status" value="1"/>
</dbReference>
<feature type="transmembrane region" description="Helical" evidence="1">
    <location>
        <begin position="104"/>
        <end position="129"/>
    </location>
</feature>
<feature type="transmembrane region" description="Helical" evidence="1">
    <location>
        <begin position="244"/>
        <end position="265"/>
    </location>
</feature>
<dbReference type="Pfam" id="PF10321">
    <property type="entry name" value="7TM_GPCR_Srt"/>
    <property type="match status" value="1"/>
</dbReference>
<dbReference type="Proteomes" id="UP000046392">
    <property type="component" value="Unplaced"/>
</dbReference>
<feature type="transmembrane region" description="Helical" evidence="1">
    <location>
        <begin position="37"/>
        <end position="58"/>
    </location>
</feature>
<reference evidence="3" key="1">
    <citation type="submission" date="2017-02" db="UniProtKB">
        <authorList>
            <consortium name="WormBaseParasite"/>
        </authorList>
    </citation>
    <scope>IDENTIFICATION</scope>
</reference>
<feature type="transmembrane region" description="Helical" evidence="1">
    <location>
        <begin position="209"/>
        <end position="232"/>
    </location>
</feature>